<evidence type="ECO:0000313" key="3">
    <source>
        <dbReference type="Proteomes" id="UP001357485"/>
    </source>
</evidence>
<comment type="caution">
    <text evidence="2">The sequence shown here is derived from an EMBL/GenBank/DDBJ whole genome shotgun (WGS) entry which is preliminary data.</text>
</comment>
<keyword evidence="3" id="KW-1185">Reference proteome</keyword>
<organism evidence="2 3">
    <name type="scientific">Cryomyces antarcticus</name>
    <dbReference type="NCBI Taxonomy" id="329879"/>
    <lineage>
        <taxon>Eukaryota</taxon>
        <taxon>Fungi</taxon>
        <taxon>Dikarya</taxon>
        <taxon>Ascomycota</taxon>
        <taxon>Pezizomycotina</taxon>
        <taxon>Dothideomycetes</taxon>
        <taxon>Dothideomycetes incertae sedis</taxon>
        <taxon>Cryomyces</taxon>
    </lineage>
</organism>
<feature type="non-terminal residue" evidence="2">
    <location>
        <position position="79"/>
    </location>
</feature>
<reference evidence="2 3" key="1">
    <citation type="submission" date="2023-08" db="EMBL/GenBank/DDBJ databases">
        <title>Black Yeasts Isolated from many extreme environments.</title>
        <authorList>
            <person name="Coleine C."/>
            <person name="Stajich J.E."/>
            <person name="Selbmann L."/>
        </authorList>
    </citation>
    <scope>NUCLEOTIDE SEQUENCE [LARGE SCALE GENOMIC DNA]</scope>
    <source>
        <strain evidence="2 3">CCFEE 536</strain>
    </source>
</reference>
<evidence type="ECO:0008006" key="4">
    <source>
        <dbReference type="Google" id="ProtNLM"/>
    </source>
</evidence>
<dbReference type="EMBL" id="JAVRRA010001791">
    <property type="protein sequence ID" value="KAK5279142.1"/>
    <property type="molecule type" value="Genomic_DNA"/>
</dbReference>
<evidence type="ECO:0000313" key="2">
    <source>
        <dbReference type="EMBL" id="KAK5279142.1"/>
    </source>
</evidence>
<name>A0ABR0M3N9_9PEZI</name>
<evidence type="ECO:0000256" key="1">
    <source>
        <dbReference type="SAM" id="MobiDB-lite"/>
    </source>
</evidence>
<gene>
    <name evidence="2" type="ORF">LTR16_007943</name>
</gene>
<sequence>MTCTEKAHIAHDLLSRGHSPTTASRIFKEKVLQKPLLLRPTSPDPVLDARSQRQRARLLKAAERRKSRKPQPLSAKQKR</sequence>
<feature type="region of interest" description="Disordered" evidence="1">
    <location>
        <begin position="38"/>
        <end position="79"/>
    </location>
</feature>
<accession>A0ABR0M3N9</accession>
<protein>
    <recommendedName>
        <fullName evidence="4">HTH psq-type domain-containing protein</fullName>
    </recommendedName>
</protein>
<proteinExistence type="predicted"/>
<dbReference type="Proteomes" id="UP001357485">
    <property type="component" value="Unassembled WGS sequence"/>
</dbReference>
<feature type="compositionally biased region" description="Basic residues" evidence="1">
    <location>
        <begin position="52"/>
        <end position="69"/>
    </location>
</feature>